<dbReference type="EMBL" id="GGFL01016009">
    <property type="protein sequence ID" value="MBW80187.1"/>
    <property type="molecule type" value="Transcribed_RNA"/>
</dbReference>
<protein>
    <submittedName>
        <fullName evidence="1">Uncharacterized protein</fullName>
    </submittedName>
</protein>
<organism evidence="1">
    <name type="scientific">Anopheles darlingi</name>
    <name type="common">Mosquito</name>
    <dbReference type="NCBI Taxonomy" id="43151"/>
    <lineage>
        <taxon>Eukaryota</taxon>
        <taxon>Metazoa</taxon>
        <taxon>Ecdysozoa</taxon>
        <taxon>Arthropoda</taxon>
        <taxon>Hexapoda</taxon>
        <taxon>Insecta</taxon>
        <taxon>Pterygota</taxon>
        <taxon>Neoptera</taxon>
        <taxon>Endopterygota</taxon>
        <taxon>Diptera</taxon>
        <taxon>Nematocera</taxon>
        <taxon>Culicoidea</taxon>
        <taxon>Culicidae</taxon>
        <taxon>Anophelinae</taxon>
        <taxon>Anopheles</taxon>
    </lineage>
</organism>
<reference evidence="1" key="1">
    <citation type="submission" date="2018-01" db="EMBL/GenBank/DDBJ databases">
        <title>An insight into the sialome of Amazonian anophelines.</title>
        <authorList>
            <person name="Ribeiro J.M."/>
            <person name="Scarpassa V."/>
            <person name="Calvo E."/>
        </authorList>
    </citation>
    <scope>NUCLEOTIDE SEQUENCE</scope>
</reference>
<dbReference type="AlphaFoldDB" id="A0A2M4DRK5"/>
<name>A0A2M4DRK5_ANODA</name>
<accession>A0A2M4DRK5</accession>
<evidence type="ECO:0000313" key="1">
    <source>
        <dbReference type="EMBL" id="MBW80187.1"/>
    </source>
</evidence>
<proteinExistence type="predicted"/>
<sequence length="69" mass="7695">MRFVKAKLNIFTLPTRVSGLAFVAVLSATATTLPFHFQFHAVCVEVELVFSAYSCCFIYVSSGEIRLDM</sequence>